<dbReference type="OrthoDB" id="1798072at2"/>
<accession>A0A2U3LCE0</accession>
<organism evidence="1 2">
    <name type="scientific">Candidatus Desulfosporosinus infrequens</name>
    <dbReference type="NCBI Taxonomy" id="2043169"/>
    <lineage>
        <taxon>Bacteria</taxon>
        <taxon>Bacillati</taxon>
        <taxon>Bacillota</taxon>
        <taxon>Clostridia</taxon>
        <taxon>Eubacteriales</taxon>
        <taxon>Desulfitobacteriaceae</taxon>
        <taxon>Desulfosporosinus</taxon>
    </lineage>
</organism>
<sequence length="113" mass="12697">MQCTLEQQERVNQMKAKAQANMKQLLDFVLNDPKVSFFIVTDDNIRVSIENVSIKQNGLGAIIFTDTCNAELKLHRVDLDEEELDPDTRSLSLIDSHTKKPIGSLLKHGGNAF</sequence>
<proteinExistence type="predicted"/>
<dbReference type="EMBL" id="OMOF01000396">
    <property type="protein sequence ID" value="SPF49542.1"/>
    <property type="molecule type" value="Genomic_DNA"/>
</dbReference>
<gene>
    <name evidence="1" type="ORF">SBF1_4550004</name>
</gene>
<dbReference type="AlphaFoldDB" id="A0A2U3LCE0"/>
<name>A0A2U3LCE0_9FIRM</name>
<protein>
    <submittedName>
        <fullName evidence="1">Uncharacterized protein</fullName>
    </submittedName>
</protein>
<dbReference type="Proteomes" id="UP000238916">
    <property type="component" value="Unassembled WGS sequence"/>
</dbReference>
<evidence type="ECO:0000313" key="1">
    <source>
        <dbReference type="EMBL" id="SPF49542.1"/>
    </source>
</evidence>
<reference evidence="2" key="1">
    <citation type="submission" date="2018-02" db="EMBL/GenBank/DDBJ databases">
        <authorList>
            <person name="Hausmann B."/>
        </authorList>
    </citation>
    <scope>NUCLEOTIDE SEQUENCE [LARGE SCALE GENOMIC DNA]</scope>
    <source>
        <strain evidence="2">Peat soil MAG SbF1</strain>
    </source>
</reference>
<evidence type="ECO:0000313" key="2">
    <source>
        <dbReference type="Proteomes" id="UP000238916"/>
    </source>
</evidence>